<feature type="domain" description="AAA+ ATPase" evidence="1">
    <location>
        <begin position="24"/>
        <end position="345"/>
    </location>
</feature>
<dbReference type="EMBL" id="AEUZ02000001">
    <property type="protein sequence ID" value="EHJ55730.1"/>
    <property type="molecule type" value="Genomic_DNA"/>
</dbReference>
<comment type="caution">
    <text evidence="2">The sequence shown here is derived from an EMBL/GenBank/DDBJ whole genome shotgun (WGS) entry which is preliminary data.</text>
</comment>
<dbReference type="STRING" id="764291.STRUR_2128"/>
<dbReference type="CDD" id="cd00267">
    <property type="entry name" value="ABC_ATPase"/>
    <property type="match status" value="1"/>
</dbReference>
<dbReference type="Pfam" id="PF13175">
    <property type="entry name" value="AAA_15"/>
    <property type="match status" value="1"/>
</dbReference>
<dbReference type="PANTHER" id="PTHR43581">
    <property type="entry name" value="ATP/GTP PHOSPHATASE"/>
    <property type="match status" value="1"/>
</dbReference>
<dbReference type="InterPro" id="IPR027417">
    <property type="entry name" value="P-loop_NTPase"/>
</dbReference>
<dbReference type="SMART" id="SM00382">
    <property type="entry name" value="AAA"/>
    <property type="match status" value="1"/>
</dbReference>
<dbReference type="InterPro" id="IPR051396">
    <property type="entry name" value="Bact_Antivir_Def_Nuclease"/>
</dbReference>
<dbReference type="InterPro" id="IPR003593">
    <property type="entry name" value="AAA+_ATPase"/>
</dbReference>
<keyword evidence="3" id="KW-1185">Reference proteome</keyword>
<accession>G5KER9</accession>
<dbReference type="Gene3D" id="3.40.50.300">
    <property type="entry name" value="P-loop containing nucleotide triphosphate hydrolases"/>
    <property type="match status" value="1"/>
</dbReference>
<dbReference type="Proteomes" id="UP000005388">
    <property type="component" value="Unassembled WGS sequence"/>
</dbReference>
<protein>
    <recommendedName>
        <fullName evidence="1">AAA+ ATPase domain-containing protein</fullName>
    </recommendedName>
</protein>
<dbReference type="SUPFAM" id="SSF52540">
    <property type="entry name" value="P-loop containing nucleoside triphosphate hydrolases"/>
    <property type="match status" value="1"/>
</dbReference>
<evidence type="ECO:0000313" key="3">
    <source>
        <dbReference type="Proteomes" id="UP000005388"/>
    </source>
</evidence>
<dbReference type="eggNOG" id="COG1106">
    <property type="taxonomic scope" value="Bacteria"/>
</dbReference>
<gene>
    <name evidence="2" type="ORF">STRUR_2128</name>
</gene>
<reference evidence="2 3" key="1">
    <citation type="journal article" date="2014" name="Int. J. Syst. Evol. Microbiol.">
        <title>Phylogenomics and the dynamic genome evolution of the genus Streptococcus.</title>
        <authorList>
            <consortium name="The Broad Institute Genome Sequencing Platform"/>
            <person name="Richards V.P."/>
            <person name="Palmer S.R."/>
            <person name="Pavinski Bitar P.D."/>
            <person name="Qin X."/>
            <person name="Weinstock G.M."/>
            <person name="Highlander S.K."/>
            <person name="Town C.D."/>
            <person name="Burne R.A."/>
            <person name="Stanhope M.J."/>
        </authorList>
    </citation>
    <scope>NUCLEOTIDE SEQUENCE [LARGE SCALE GENOMIC DNA]</scope>
    <source>
        <strain evidence="2 3">2285-97</strain>
    </source>
</reference>
<sequence length="579" mass="67356">MAISIKSIKLQNFRGFEDLHLNLNKYVTCISGHNGTGKSTILAALSNTGEYKKDKTLNNKPFRGEFEKIILGDPNYDKKINSEINIEFENLFEDGHKINSVKYRTAIQNKKAVLPHYRALSPKDINELKDIIDLKDIDVKYNELPWKLYRNTGKLKHPRFRLIPKKDKNRDHERKIEWPTFYLGLSRLYPLGEVEENLLIKDLNSGYEDEISKIHKDIMTSSDEYEAVQVTNLNGMKTGVLVNTTTYPGTANSAGQDNLGQILSAVFSFEKLKSNKENTGYKGGLLLIDEIDATLHPAAQNKLLNFLLEKSLELDLQIVFTTHSLSLLEYINDTSNDKVTINYLTKHTGQINVVENPKNDYLRRDLILKLGQPIKQSISVLTEDDTARWYLAHLLNYYVQKRPNTKLQIDTLKMVDCHIGWSSIVSLVKNDFDYFKNYLIIFDTDLNNDDNYRNLEKSFRGTPFKIDENYYVLPAPKSLKNYNIEKIMWEYISNLEADHLFFKSDFALKFPIHKGMVLENGPFSGDFDEYTNESKKIKEWFKNYRWICDEAIYYYFSDNEEVILPFASKIEKFYRKSII</sequence>
<organism evidence="2 3">
    <name type="scientific">Streptococcus urinalis 2285-97</name>
    <dbReference type="NCBI Taxonomy" id="764291"/>
    <lineage>
        <taxon>Bacteria</taxon>
        <taxon>Bacillati</taxon>
        <taxon>Bacillota</taxon>
        <taxon>Bacilli</taxon>
        <taxon>Lactobacillales</taxon>
        <taxon>Streptococcaceae</taxon>
        <taxon>Streptococcus</taxon>
    </lineage>
</organism>
<name>G5KER9_9STRE</name>
<proteinExistence type="predicted"/>
<dbReference type="InterPro" id="IPR041685">
    <property type="entry name" value="AAA_GajA/Old/RecF-like"/>
</dbReference>
<dbReference type="RefSeq" id="WP_006738522.1">
    <property type="nucleotide sequence ID" value="NZ_AEUZ02000001.1"/>
</dbReference>
<dbReference type="PANTHER" id="PTHR43581:SF4">
    <property type="entry name" value="ATP_GTP PHOSPHATASE"/>
    <property type="match status" value="1"/>
</dbReference>
<evidence type="ECO:0000259" key="1">
    <source>
        <dbReference type="SMART" id="SM00382"/>
    </source>
</evidence>
<dbReference type="AlphaFoldDB" id="G5KER9"/>
<evidence type="ECO:0000313" key="2">
    <source>
        <dbReference type="EMBL" id="EHJ55730.1"/>
    </source>
</evidence>